<evidence type="ECO:0000256" key="1">
    <source>
        <dbReference type="ARBA" id="ARBA00002324"/>
    </source>
</evidence>
<reference evidence="13 14" key="1">
    <citation type="journal article" date="2020" name="MBio">
        <title>Erratum for Teymournejad et al., 'Isolation and Molecular Analysis of a Novel Neorickettsia Species That Causes Potomac Horse Fever'.</title>
        <authorList>
            <person name="Teymournejad O."/>
            <person name="Lin M."/>
            <person name="Bekebrede H."/>
            <person name="Kamr A."/>
            <person name="Toribio R.E."/>
            <person name="Arroyo L.G."/>
            <person name="Baird J.D."/>
            <person name="Rikihisa Y."/>
        </authorList>
    </citation>
    <scope>NUCLEOTIDE SEQUENCE [LARGE SCALE GENOMIC DNA]</scope>
    <source>
        <strain evidence="13 14">Fin17</strain>
    </source>
</reference>
<evidence type="ECO:0000256" key="9">
    <source>
        <dbReference type="ARBA" id="ARBA00023027"/>
    </source>
</evidence>
<dbReference type="EC" id="2.7.7.18" evidence="11"/>
<protein>
    <recommendedName>
        <fullName evidence="11">Probable nicotinate-nucleotide adenylyltransferase</fullName>
        <ecNumber evidence="11">2.7.7.18</ecNumber>
    </recommendedName>
    <alternativeName>
        <fullName evidence="11">Deamido-NAD(+) diphosphorylase</fullName>
    </alternativeName>
    <alternativeName>
        <fullName evidence="11">Deamido-NAD(+) pyrophosphorylase</fullName>
    </alternativeName>
    <alternativeName>
        <fullName evidence="11">Nicotinate mononucleotide adenylyltransferase</fullName>
        <shortName evidence="11">NaMN adenylyltransferase</shortName>
    </alternativeName>
</protein>
<dbReference type="Pfam" id="PF01467">
    <property type="entry name" value="CTP_transf_like"/>
    <property type="match status" value="1"/>
</dbReference>
<reference evidence="13 14" key="2">
    <citation type="journal article" date="2020" name="MBio">
        <title>Isolation and Molecular Analysis of a Novel Neorickettsia Species That Causes Potomac Horse Fever.</title>
        <authorList>
            <person name="Teymournejad O."/>
            <person name="Lin M."/>
            <person name="Bekebrede H."/>
            <person name="Kamr A."/>
            <person name="Toribio R.E."/>
            <person name="Arroyo L.G."/>
            <person name="Baird J.D."/>
            <person name="Rikihisa Y."/>
        </authorList>
    </citation>
    <scope>NUCLEOTIDE SEQUENCE [LARGE SCALE GENOMIC DNA]</scope>
    <source>
        <strain evidence="13 14">Fin17</strain>
    </source>
</reference>
<dbReference type="InterPro" id="IPR004821">
    <property type="entry name" value="Cyt_trans-like"/>
</dbReference>
<evidence type="ECO:0000256" key="5">
    <source>
        <dbReference type="ARBA" id="ARBA00022679"/>
    </source>
</evidence>
<dbReference type="SUPFAM" id="SSF52374">
    <property type="entry name" value="Nucleotidylyl transferase"/>
    <property type="match status" value="1"/>
</dbReference>
<comment type="pathway">
    <text evidence="2 11">Cofactor biosynthesis; NAD(+) biosynthesis; deamido-NAD(+) from nicotinate D-ribonucleotide: step 1/1.</text>
</comment>
<evidence type="ECO:0000256" key="6">
    <source>
        <dbReference type="ARBA" id="ARBA00022695"/>
    </source>
</evidence>
<dbReference type="GO" id="GO:0009435">
    <property type="term" value="P:NAD+ biosynthetic process"/>
    <property type="evidence" value="ECO:0007669"/>
    <property type="project" value="UniProtKB-UniRule"/>
</dbReference>
<evidence type="ECO:0000256" key="3">
    <source>
        <dbReference type="ARBA" id="ARBA00009014"/>
    </source>
</evidence>
<comment type="catalytic activity">
    <reaction evidence="10 11">
        <text>nicotinate beta-D-ribonucleotide + ATP + H(+) = deamido-NAD(+) + diphosphate</text>
        <dbReference type="Rhea" id="RHEA:22860"/>
        <dbReference type="ChEBI" id="CHEBI:15378"/>
        <dbReference type="ChEBI" id="CHEBI:30616"/>
        <dbReference type="ChEBI" id="CHEBI:33019"/>
        <dbReference type="ChEBI" id="CHEBI:57502"/>
        <dbReference type="ChEBI" id="CHEBI:58437"/>
        <dbReference type="EC" id="2.7.7.18"/>
    </reaction>
</comment>
<organism evidence="13 14">
    <name type="scientific">Neorickettsia findlayensis</name>
    <dbReference type="NCBI Taxonomy" id="2686014"/>
    <lineage>
        <taxon>Bacteria</taxon>
        <taxon>Pseudomonadati</taxon>
        <taxon>Pseudomonadota</taxon>
        <taxon>Alphaproteobacteria</taxon>
        <taxon>Rickettsiales</taxon>
        <taxon>Anaplasmataceae</taxon>
        <taxon>Neorickettsia</taxon>
    </lineage>
</organism>
<dbReference type="RefSeq" id="WP_160095713.1">
    <property type="nucleotide sequence ID" value="NZ_CP047224.1"/>
</dbReference>
<evidence type="ECO:0000259" key="12">
    <source>
        <dbReference type="Pfam" id="PF01467"/>
    </source>
</evidence>
<evidence type="ECO:0000256" key="7">
    <source>
        <dbReference type="ARBA" id="ARBA00022741"/>
    </source>
</evidence>
<gene>
    <name evidence="11" type="primary">nadD</name>
    <name evidence="13" type="ORF">GP480_02895</name>
</gene>
<keyword evidence="4 11" id="KW-0662">Pyridine nucleotide biosynthesis</keyword>
<keyword evidence="7 11" id="KW-0547">Nucleotide-binding</keyword>
<dbReference type="Gene3D" id="3.40.50.620">
    <property type="entry name" value="HUPs"/>
    <property type="match status" value="1"/>
</dbReference>
<keyword evidence="14" id="KW-1185">Reference proteome</keyword>
<dbReference type="Proteomes" id="UP000464912">
    <property type="component" value="Chromosome"/>
</dbReference>
<dbReference type="PANTHER" id="PTHR39321">
    <property type="entry name" value="NICOTINATE-NUCLEOTIDE ADENYLYLTRANSFERASE-RELATED"/>
    <property type="match status" value="1"/>
</dbReference>
<comment type="similarity">
    <text evidence="3 11">Belongs to the NadD family.</text>
</comment>
<proteinExistence type="inferred from homology"/>
<keyword evidence="6 11" id="KW-0548">Nucleotidyltransferase</keyword>
<accession>A0A6P1GAA5</accession>
<dbReference type="PANTHER" id="PTHR39321:SF3">
    <property type="entry name" value="PHOSPHOPANTETHEINE ADENYLYLTRANSFERASE"/>
    <property type="match status" value="1"/>
</dbReference>
<name>A0A6P1GAA5_9RICK</name>
<dbReference type="GO" id="GO:0004515">
    <property type="term" value="F:nicotinate-nucleotide adenylyltransferase activity"/>
    <property type="evidence" value="ECO:0007669"/>
    <property type="project" value="UniProtKB-UniRule"/>
</dbReference>
<dbReference type="EMBL" id="CP047224">
    <property type="protein sequence ID" value="QHD65376.1"/>
    <property type="molecule type" value="Genomic_DNA"/>
</dbReference>
<dbReference type="InterPro" id="IPR014729">
    <property type="entry name" value="Rossmann-like_a/b/a_fold"/>
</dbReference>
<dbReference type="NCBIfam" id="TIGR00125">
    <property type="entry name" value="cyt_tran_rel"/>
    <property type="match status" value="1"/>
</dbReference>
<evidence type="ECO:0000313" key="13">
    <source>
        <dbReference type="EMBL" id="QHD65376.1"/>
    </source>
</evidence>
<comment type="function">
    <text evidence="1 11">Catalyzes the reversible adenylation of nicotinate mononucleotide (NaMN) to nicotinic acid adenine dinucleotide (NaAD).</text>
</comment>
<dbReference type="InterPro" id="IPR005248">
    <property type="entry name" value="NadD/NMNAT"/>
</dbReference>
<keyword evidence="9 11" id="KW-0520">NAD</keyword>
<evidence type="ECO:0000256" key="8">
    <source>
        <dbReference type="ARBA" id="ARBA00022840"/>
    </source>
</evidence>
<keyword evidence="5 11" id="KW-0808">Transferase</keyword>
<dbReference type="CDD" id="cd02165">
    <property type="entry name" value="NMNAT"/>
    <property type="match status" value="1"/>
</dbReference>
<evidence type="ECO:0000313" key="14">
    <source>
        <dbReference type="Proteomes" id="UP000464912"/>
    </source>
</evidence>
<dbReference type="UniPathway" id="UPA00253">
    <property type="reaction ID" value="UER00332"/>
</dbReference>
<sequence length="178" mass="21167">MPLKIGLLGGSFNPPHAGHLYISLEALKRLNLHQVWWLFCRKNPLKQICYIPCDIRVEMARTLIGINKKIKLINSDDVYTYKTLRKLTSQYPHHDFTWIAGMDSIMTIHAWENWKEILRKVRFAIFDRENFLHKCMRSRFILCVDRKRVSPVLIKKKNISSTLLRSKNEWYKHVSESN</sequence>
<keyword evidence="8 11" id="KW-0067">ATP-binding</keyword>
<evidence type="ECO:0000256" key="2">
    <source>
        <dbReference type="ARBA" id="ARBA00005019"/>
    </source>
</evidence>
<dbReference type="HAMAP" id="MF_00244">
    <property type="entry name" value="NaMN_adenylyltr"/>
    <property type="match status" value="1"/>
</dbReference>
<dbReference type="GO" id="GO:0005524">
    <property type="term" value="F:ATP binding"/>
    <property type="evidence" value="ECO:0007669"/>
    <property type="project" value="UniProtKB-KW"/>
</dbReference>
<evidence type="ECO:0000256" key="4">
    <source>
        <dbReference type="ARBA" id="ARBA00022642"/>
    </source>
</evidence>
<feature type="domain" description="Cytidyltransferase-like" evidence="12">
    <location>
        <begin position="7"/>
        <end position="166"/>
    </location>
</feature>
<dbReference type="KEGG" id="nef:GP480_02895"/>
<dbReference type="AlphaFoldDB" id="A0A6P1GAA5"/>
<evidence type="ECO:0000256" key="10">
    <source>
        <dbReference type="ARBA" id="ARBA00048721"/>
    </source>
</evidence>
<evidence type="ECO:0000256" key="11">
    <source>
        <dbReference type="HAMAP-Rule" id="MF_00244"/>
    </source>
</evidence>